<dbReference type="RefSeq" id="WP_106989819.1">
    <property type="nucleotide sequence ID" value="NZ_JAVEVW010000021.1"/>
</dbReference>
<dbReference type="EMBL" id="PVLF01000004">
    <property type="protein sequence ID" value="PRH82911.1"/>
    <property type="molecule type" value="Genomic_DNA"/>
</dbReference>
<accession>A0A2P6MA89</accession>
<dbReference type="GO" id="GO:0042834">
    <property type="term" value="F:peptidoglycan binding"/>
    <property type="evidence" value="ECO:0007669"/>
    <property type="project" value="InterPro"/>
</dbReference>
<dbReference type="InterPro" id="IPR036680">
    <property type="entry name" value="SPOR-like_sf"/>
</dbReference>
<dbReference type="Pfam" id="PF05036">
    <property type="entry name" value="SPOR"/>
    <property type="match status" value="1"/>
</dbReference>
<sequence>MMVRGLVVLLACMNLAVALWWALHEVPRVAPPPPLDQGVGALVLLGEAEPATPDGVVELAGLPAPMPEQPVCLSLGPFTTPAQLRAAVNALTPRVARIQFRELPATELRGYRVFLPAAGSREQALATARQLAARGVRDYYVVTAGEQENTVSLGLFRELGNAEKRRDDLQAQGFQAQLEPRTEQASQWWIDLVAGPGLDWAAAIGGAGGIEAREAACE</sequence>
<dbReference type="Proteomes" id="UP000241736">
    <property type="component" value="Unassembled WGS sequence"/>
</dbReference>
<feature type="domain" description="SPOR" evidence="1">
    <location>
        <begin position="105"/>
        <end position="185"/>
    </location>
</feature>
<dbReference type="AlphaFoldDB" id="A0A2P6MA89"/>
<organism evidence="2 3">
    <name type="scientific">Arenimonas caeni</name>
    <dbReference type="NCBI Taxonomy" id="2058085"/>
    <lineage>
        <taxon>Bacteria</taxon>
        <taxon>Pseudomonadati</taxon>
        <taxon>Pseudomonadota</taxon>
        <taxon>Gammaproteobacteria</taxon>
        <taxon>Lysobacterales</taxon>
        <taxon>Lysobacteraceae</taxon>
        <taxon>Arenimonas</taxon>
    </lineage>
</organism>
<comment type="caution">
    <text evidence="2">The sequence shown here is derived from an EMBL/GenBank/DDBJ whole genome shotgun (WGS) entry which is preliminary data.</text>
</comment>
<dbReference type="SUPFAM" id="SSF110997">
    <property type="entry name" value="Sporulation related repeat"/>
    <property type="match status" value="1"/>
</dbReference>
<proteinExistence type="predicted"/>
<dbReference type="OrthoDB" id="5986009at2"/>
<dbReference type="PROSITE" id="PS51724">
    <property type="entry name" value="SPOR"/>
    <property type="match status" value="1"/>
</dbReference>
<gene>
    <name evidence="2" type="ORF">C6N40_04500</name>
</gene>
<name>A0A2P6MA89_9GAMM</name>
<evidence type="ECO:0000259" key="1">
    <source>
        <dbReference type="PROSITE" id="PS51724"/>
    </source>
</evidence>
<evidence type="ECO:0000313" key="2">
    <source>
        <dbReference type="EMBL" id="PRH82911.1"/>
    </source>
</evidence>
<dbReference type="InterPro" id="IPR007730">
    <property type="entry name" value="SPOR-like_dom"/>
</dbReference>
<evidence type="ECO:0000313" key="3">
    <source>
        <dbReference type="Proteomes" id="UP000241736"/>
    </source>
</evidence>
<reference evidence="2 3" key="1">
    <citation type="submission" date="2018-03" db="EMBL/GenBank/DDBJ databases">
        <title>Arenimonas caeni sp. nov., isolated from activated sludge.</title>
        <authorList>
            <person name="Liu H."/>
        </authorList>
    </citation>
    <scope>NUCLEOTIDE SEQUENCE [LARGE SCALE GENOMIC DNA]</scope>
    <source>
        <strain evidence="3">z29</strain>
    </source>
</reference>
<keyword evidence="3" id="KW-1185">Reference proteome</keyword>
<protein>
    <submittedName>
        <fullName evidence="2">SPOR domain-containing protein</fullName>
    </submittedName>
</protein>